<dbReference type="GeneTree" id="ENSGT00530000063405"/>
<organism evidence="2 3">
    <name type="scientific">Tetraodon nigroviridis</name>
    <name type="common">Spotted green pufferfish</name>
    <name type="synonym">Chelonodon nigroviridis</name>
    <dbReference type="NCBI Taxonomy" id="99883"/>
    <lineage>
        <taxon>Eukaryota</taxon>
        <taxon>Metazoa</taxon>
        <taxon>Chordata</taxon>
        <taxon>Craniata</taxon>
        <taxon>Vertebrata</taxon>
        <taxon>Euteleostomi</taxon>
        <taxon>Actinopterygii</taxon>
        <taxon>Neopterygii</taxon>
        <taxon>Teleostei</taxon>
        <taxon>Neoteleostei</taxon>
        <taxon>Acanthomorphata</taxon>
        <taxon>Eupercaria</taxon>
        <taxon>Tetraodontiformes</taxon>
        <taxon>Tetradontoidea</taxon>
        <taxon>Tetraodontidae</taxon>
        <taxon>Tetraodon</taxon>
    </lineage>
</organism>
<dbReference type="Proteomes" id="UP000007303">
    <property type="component" value="Unassembled WGS sequence"/>
</dbReference>
<dbReference type="AlphaFoldDB" id="H3CB64"/>
<dbReference type="PROSITE" id="PS50245">
    <property type="entry name" value="CAP_GLY_2"/>
    <property type="match status" value="1"/>
</dbReference>
<dbReference type="InterPro" id="IPR000938">
    <property type="entry name" value="CAP-Gly_domain"/>
</dbReference>
<accession>H3CB64</accession>
<proteinExistence type="predicted"/>
<sequence>MMLEAVPAAAVGRRVSCDGERATVRYVGPVPPTAGVWLGLEWDDPRRGKHDGSHDGVQYFRCRYGGAGTGSEP</sequence>
<dbReference type="HOGENOM" id="CLU_2711457_0_0_1"/>
<dbReference type="InParanoid" id="H3CB64"/>
<dbReference type="PROSITE" id="PS00845">
    <property type="entry name" value="CAP_GLY_1"/>
    <property type="match status" value="1"/>
</dbReference>
<protein>
    <recommendedName>
        <fullName evidence="1">CAP-Gly domain-containing protein</fullName>
    </recommendedName>
</protein>
<dbReference type="InterPro" id="IPR036859">
    <property type="entry name" value="CAP-Gly_dom_sf"/>
</dbReference>
<dbReference type="Gene3D" id="2.30.30.190">
    <property type="entry name" value="CAP Gly-rich-like domain"/>
    <property type="match status" value="1"/>
</dbReference>
<reference evidence="2" key="3">
    <citation type="submission" date="2025-09" db="UniProtKB">
        <authorList>
            <consortium name="Ensembl"/>
        </authorList>
    </citation>
    <scope>IDENTIFICATION</scope>
</reference>
<dbReference type="SUPFAM" id="SSF74924">
    <property type="entry name" value="Cap-Gly domain"/>
    <property type="match status" value="1"/>
</dbReference>
<evidence type="ECO:0000259" key="1">
    <source>
        <dbReference type="PROSITE" id="PS50245"/>
    </source>
</evidence>
<keyword evidence="3" id="KW-1185">Reference proteome</keyword>
<name>H3CB64_TETNG</name>
<dbReference type="Ensembl" id="ENSTNIT00000005633.1">
    <property type="protein sequence ID" value="ENSTNIP00000005486.1"/>
    <property type="gene ID" value="ENSTNIG00000002919.1"/>
</dbReference>
<feature type="domain" description="CAP-Gly" evidence="1">
    <location>
        <begin position="28"/>
        <end position="73"/>
    </location>
</feature>
<reference evidence="3" key="1">
    <citation type="journal article" date="2004" name="Nature">
        <title>Genome duplication in the teleost fish Tetraodon nigroviridis reveals the early vertebrate proto-karyotype.</title>
        <authorList>
            <person name="Jaillon O."/>
            <person name="Aury J.-M."/>
            <person name="Brunet F."/>
            <person name="Petit J.-L."/>
            <person name="Stange-Thomann N."/>
            <person name="Mauceli E."/>
            <person name="Bouneau L."/>
            <person name="Fischer C."/>
            <person name="Ozouf-Costaz C."/>
            <person name="Bernot A."/>
            <person name="Nicaud S."/>
            <person name="Jaffe D."/>
            <person name="Fisher S."/>
            <person name="Lutfalla G."/>
            <person name="Dossat C."/>
            <person name="Segurens B."/>
            <person name="Dasilva C."/>
            <person name="Salanoubat M."/>
            <person name="Levy M."/>
            <person name="Boudet N."/>
            <person name="Castellano S."/>
            <person name="Anthouard V."/>
            <person name="Jubin C."/>
            <person name="Castelli V."/>
            <person name="Katinka M."/>
            <person name="Vacherie B."/>
            <person name="Biemont C."/>
            <person name="Skalli Z."/>
            <person name="Cattolico L."/>
            <person name="Poulain J."/>
            <person name="De Berardinis V."/>
            <person name="Cruaud C."/>
            <person name="Duprat S."/>
            <person name="Brottier P."/>
            <person name="Coutanceau J.-P."/>
            <person name="Gouzy J."/>
            <person name="Parra G."/>
            <person name="Lardier G."/>
            <person name="Chapple C."/>
            <person name="McKernan K.J."/>
            <person name="McEwan P."/>
            <person name="Bosak S."/>
            <person name="Kellis M."/>
            <person name="Volff J.-N."/>
            <person name="Guigo R."/>
            <person name="Zody M.C."/>
            <person name="Mesirov J."/>
            <person name="Lindblad-Toh K."/>
            <person name="Birren B."/>
            <person name="Nusbaum C."/>
            <person name="Kahn D."/>
            <person name="Robinson-Rechavi M."/>
            <person name="Laudet V."/>
            <person name="Schachter V."/>
            <person name="Quetier F."/>
            <person name="Saurin W."/>
            <person name="Scarpelli C."/>
            <person name="Wincker P."/>
            <person name="Lander E.S."/>
            <person name="Weissenbach J."/>
            <person name="Roest Crollius H."/>
        </authorList>
    </citation>
    <scope>NUCLEOTIDE SEQUENCE [LARGE SCALE GENOMIC DNA]</scope>
</reference>
<dbReference type="OMA" id="INSRIHC"/>
<dbReference type="STRING" id="99883.ENSTNIP00000005486"/>
<evidence type="ECO:0000313" key="2">
    <source>
        <dbReference type="Ensembl" id="ENSTNIP00000005486.1"/>
    </source>
</evidence>
<dbReference type="SMART" id="SM01052">
    <property type="entry name" value="CAP_GLY"/>
    <property type="match status" value="1"/>
</dbReference>
<dbReference type="Pfam" id="PF01302">
    <property type="entry name" value="CAP_GLY"/>
    <property type="match status" value="1"/>
</dbReference>
<evidence type="ECO:0000313" key="3">
    <source>
        <dbReference type="Proteomes" id="UP000007303"/>
    </source>
</evidence>
<reference evidence="2" key="2">
    <citation type="submission" date="2025-08" db="UniProtKB">
        <authorList>
            <consortium name="Ensembl"/>
        </authorList>
    </citation>
    <scope>IDENTIFICATION</scope>
</reference>